<proteinExistence type="predicted"/>
<evidence type="ECO:0000313" key="2">
    <source>
        <dbReference type="EMBL" id="NYD44015.1"/>
    </source>
</evidence>
<evidence type="ECO:0000313" key="3">
    <source>
        <dbReference type="Proteomes" id="UP000535511"/>
    </source>
</evidence>
<name>A0A7Y9EAV0_9ACTN</name>
<dbReference type="EMBL" id="JACCBG010000001">
    <property type="protein sequence ID" value="NYD44015.1"/>
    <property type="molecule type" value="Genomic_DNA"/>
</dbReference>
<dbReference type="EMBL" id="JACCBG010000001">
    <property type="protein sequence ID" value="NYD43946.1"/>
    <property type="molecule type" value="Genomic_DNA"/>
</dbReference>
<reference evidence="2 3" key="1">
    <citation type="submission" date="2020-07" db="EMBL/GenBank/DDBJ databases">
        <title>Sequencing the genomes of 1000 actinobacteria strains.</title>
        <authorList>
            <person name="Klenk H.-P."/>
        </authorList>
    </citation>
    <scope>NUCLEOTIDE SEQUENCE [LARGE SCALE GENOMIC DNA]</scope>
    <source>
        <strain evidence="2 3">DSM 21350</strain>
    </source>
</reference>
<dbReference type="AlphaFoldDB" id="A0A7Y9EAV0"/>
<comment type="caution">
    <text evidence="2">The sequence shown here is derived from an EMBL/GenBank/DDBJ whole genome shotgun (WGS) entry which is preliminary data.</text>
</comment>
<evidence type="ECO:0000313" key="1">
    <source>
        <dbReference type="EMBL" id="NYD43946.1"/>
    </source>
</evidence>
<dbReference type="Proteomes" id="UP000535511">
    <property type="component" value="Unassembled WGS sequence"/>
</dbReference>
<sequence>MTTDEPDIHTMMAELTRPHTHTEEYAVDLGGTRWSRRHHTRVPALVHQLLGATPARTGAESGSGPVSKPAARIEALDTLMLIDDEAGEWIDRLGGVIPADTIDHRTQRTVAGSGTLARLLRLNGLRDTHRCDRPRGHRDENGAWCCSAHHIEHDVRRWWHQARIITGWDTPAYRPFSTCPVCEHRGGLRINLELQAGFCVECRSVWDRTQIGLLAEHIRIENAEQEADTPEGE</sequence>
<protein>
    <submittedName>
        <fullName evidence="2">Uncharacterized protein</fullName>
    </submittedName>
</protein>
<organism evidence="2 3">
    <name type="scientific">Nocardioides panaciterrulae</name>
    <dbReference type="NCBI Taxonomy" id="661492"/>
    <lineage>
        <taxon>Bacteria</taxon>
        <taxon>Bacillati</taxon>
        <taxon>Actinomycetota</taxon>
        <taxon>Actinomycetes</taxon>
        <taxon>Propionibacteriales</taxon>
        <taxon>Nocardioidaceae</taxon>
        <taxon>Nocardioides</taxon>
    </lineage>
</organism>
<gene>
    <name evidence="1" type="ORF">BJZ21_004029</name>
    <name evidence="2" type="ORF">BJZ21_004098</name>
</gene>
<accession>A0A7Y9EAV0</accession>
<dbReference type="RefSeq" id="WP_179665403.1">
    <property type="nucleotide sequence ID" value="NZ_JACCBG010000001.1"/>
</dbReference>
<keyword evidence="3" id="KW-1185">Reference proteome</keyword>